<accession>A0A0F4LT88</accession>
<keyword evidence="3" id="KW-1185">Reference proteome</keyword>
<organism evidence="2 3">
    <name type="scientific">Bombilactobacillus mellifer</name>
    <dbReference type="NCBI Taxonomy" id="1218492"/>
    <lineage>
        <taxon>Bacteria</taxon>
        <taxon>Bacillati</taxon>
        <taxon>Bacillota</taxon>
        <taxon>Bacilli</taxon>
        <taxon>Lactobacillales</taxon>
        <taxon>Lactobacillaceae</taxon>
        <taxon>Bombilactobacillus</taxon>
    </lineage>
</organism>
<dbReference type="Proteomes" id="UP000033558">
    <property type="component" value="Unassembled WGS sequence"/>
</dbReference>
<dbReference type="AlphaFoldDB" id="A0A0F4LT88"/>
<protein>
    <submittedName>
        <fullName evidence="2">DegV family protein</fullName>
    </submittedName>
</protein>
<dbReference type="GO" id="GO:0008289">
    <property type="term" value="F:lipid binding"/>
    <property type="evidence" value="ECO:0007669"/>
    <property type="project" value="UniProtKB-KW"/>
</dbReference>
<dbReference type="PATRIC" id="fig|1218492.5.peg.1016"/>
<dbReference type="STRING" id="1218492.JG30_08770"/>
<dbReference type="PROSITE" id="PS51482">
    <property type="entry name" value="DEGV"/>
    <property type="match status" value="1"/>
</dbReference>
<keyword evidence="1" id="KW-0446">Lipid-binding</keyword>
<evidence type="ECO:0000313" key="2">
    <source>
        <dbReference type="EMBL" id="KJY61825.1"/>
    </source>
</evidence>
<dbReference type="InterPro" id="IPR050270">
    <property type="entry name" value="DegV_domain_contain"/>
</dbReference>
<dbReference type="HOGENOM" id="CLU_048251_3_2_9"/>
<dbReference type="OrthoDB" id="5429275at2"/>
<name>A0A0F4LT88_9LACO</name>
<evidence type="ECO:0000256" key="1">
    <source>
        <dbReference type="ARBA" id="ARBA00023121"/>
    </source>
</evidence>
<dbReference type="Gene3D" id="3.40.50.10170">
    <property type="match status" value="1"/>
</dbReference>
<dbReference type="Pfam" id="PF02645">
    <property type="entry name" value="DegV"/>
    <property type="match status" value="1"/>
</dbReference>
<dbReference type="PANTHER" id="PTHR33434:SF8">
    <property type="entry name" value="DEGV DOMAIN-CONTAINING PROTEIN SPR1019"/>
    <property type="match status" value="1"/>
</dbReference>
<comment type="caution">
    <text evidence="2">The sequence shown here is derived from an EMBL/GenBank/DDBJ whole genome shotgun (WGS) entry which is preliminary data.</text>
</comment>
<dbReference type="Gene3D" id="3.30.1180.10">
    <property type="match status" value="1"/>
</dbReference>
<reference evidence="2 3" key="1">
    <citation type="submission" date="2015-01" db="EMBL/GenBank/DDBJ databases">
        <title>Comparative genomics of the lactic acid bacteria isolated from the honey bee gut.</title>
        <authorList>
            <person name="Ellegaard K.M."/>
            <person name="Tamarit D."/>
            <person name="Javelind E."/>
            <person name="Olofsson T."/>
            <person name="Andersson S.G."/>
            <person name="Vasquez A."/>
        </authorList>
    </citation>
    <scope>NUCLEOTIDE SEQUENCE [LARGE SCALE GENOMIC DNA]</scope>
    <source>
        <strain evidence="2 3">Bin4</strain>
    </source>
</reference>
<dbReference type="InterPro" id="IPR003797">
    <property type="entry name" value="DegV"/>
</dbReference>
<dbReference type="InterPro" id="IPR043168">
    <property type="entry name" value="DegV_C"/>
</dbReference>
<dbReference type="RefSeq" id="WP_046316521.1">
    <property type="nucleotide sequence ID" value="NZ_JAMBJK010000001.1"/>
</dbReference>
<gene>
    <name evidence="2" type="ORF">JG30_08770</name>
</gene>
<dbReference type="PANTHER" id="PTHR33434">
    <property type="entry name" value="DEGV DOMAIN-CONTAINING PROTEIN DR_1986-RELATED"/>
    <property type="match status" value="1"/>
</dbReference>
<dbReference type="SUPFAM" id="SSF82549">
    <property type="entry name" value="DAK1/DegV-like"/>
    <property type="match status" value="1"/>
</dbReference>
<evidence type="ECO:0000313" key="3">
    <source>
        <dbReference type="Proteomes" id="UP000033558"/>
    </source>
</evidence>
<dbReference type="EMBL" id="JXJQ01000008">
    <property type="protein sequence ID" value="KJY61825.1"/>
    <property type="molecule type" value="Genomic_DNA"/>
</dbReference>
<sequence>MKKVKILTDSSIQITPEEVERYQITIVPLNVEVGGKQYIDGETISREEFVEQMLHSDQVPKTSQPPLGRFVEAYDRLGQDGSPILAIIMTKSLSGTIDAAQQAAKMSQADVTVFDSEYTDSALGFQVIKAAEMAADGATIEQIIPELEKIRDHTTLYVAIPTLENIVKGGRLGKMAATLTTLLNINVVVQLKNYKLSVIKKGRGYKTIQHFVDEVMAEVLHDSQRLKGIGFSYVNDATMPKKLAQLVHEKVPKLQILTRVTSPVISTHTGKGAFAIIYYY</sequence>
<dbReference type="NCBIfam" id="TIGR00762">
    <property type="entry name" value="DegV"/>
    <property type="match status" value="1"/>
</dbReference>
<proteinExistence type="predicted"/>